<feature type="transmembrane region" description="Helical" evidence="1">
    <location>
        <begin position="63"/>
        <end position="83"/>
    </location>
</feature>
<keyword evidence="1" id="KW-0812">Transmembrane</keyword>
<dbReference type="PANTHER" id="PTHR37305">
    <property type="entry name" value="INTEGRAL MEMBRANE PROTEIN-RELATED"/>
    <property type="match status" value="1"/>
</dbReference>
<dbReference type="EMBL" id="JMIR01000022">
    <property type="protein sequence ID" value="KEO82463.1"/>
    <property type="molecule type" value="Genomic_DNA"/>
</dbReference>
<dbReference type="PANTHER" id="PTHR37305:SF1">
    <property type="entry name" value="MEMBRANE PROTEIN"/>
    <property type="match status" value="1"/>
</dbReference>
<evidence type="ECO:0000313" key="3">
    <source>
        <dbReference type="Proteomes" id="UP000027931"/>
    </source>
</evidence>
<dbReference type="STRING" id="1157490.EL26_15405"/>
<dbReference type="OrthoDB" id="9781996at2"/>
<sequence length="250" mass="28019">MFWNSLVSEWMKVRKSSLWFLIPVGPLLGLLLGWLNVHTGETHPDAQGQAEVHDWLWMYPQMLGTYAVLFLPLVAGVYASLLCRFEHLNGGWKQLLALPVSRSTLYLTKLVYLLGMLALTQFLWLAGVLIFGLCLQVEGSIPWTELGKSGFSGWLTLVPLAALQLWVATVWKNFGLPFALNVILAIPGMLLLNAEKYRVYYLWSQPYLGMSPTHGGILNLAPISFWLVLGGSLVLVAAGWTHFVKRDVQH</sequence>
<feature type="transmembrane region" description="Helical" evidence="1">
    <location>
        <begin position="178"/>
        <end position="203"/>
    </location>
</feature>
<reference evidence="2 3" key="1">
    <citation type="journal article" date="2013" name="Int. J. Syst. Evol. Microbiol.">
        <title>Tumebacillus flagellatus sp. nov., an alpha-amylase/pullulanase-producing bacterium isolated from cassava wastewater.</title>
        <authorList>
            <person name="Wang Q."/>
            <person name="Xie N."/>
            <person name="Qin Y."/>
            <person name="Shen N."/>
            <person name="Zhu J."/>
            <person name="Mi H."/>
            <person name="Huang R."/>
        </authorList>
    </citation>
    <scope>NUCLEOTIDE SEQUENCE [LARGE SCALE GENOMIC DNA]</scope>
    <source>
        <strain evidence="2 3">GST4</strain>
    </source>
</reference>
<evidence type="ECO:0008006" key="4">
    <source>
        <dbReference type="Google" id="ProtNLM"/>
    </source>
</evidence>
<feature type="transmembrane region" description="Helical" evidence="1">
    <location>
        <begin position="151"/>
        <end position="171"/>
    </location>
</feature>
<feature type="transmembrane region" description="Helical" evidence="1">
    <location>
        <begin position="18"/>
        <end position="37"/>
    </location>
</feature>
<keyword evidence="1" id="KW-1133">Transmembrane helix</keyword>
<dbReference type="RefSeq" id="WP_038090361.1">
    <property type="nucleotide sequence ID" value="NZ_JMIR01000022.1"/>
</dbReference>
<organism evidence="2 3">
    <name type="scientific">Tumebacillus flagellatus</name>
    <dbReference type="NCBI Taxonomy" id="1157490"/>
    <lineage>
        <taxon>Bacteria</taxon>
        <taxon>Bacillati</taxon>
        <taxon>Bacillota</taxon>
        <taxon>Bacilli</taxon>
        <taxon>Bacillales</taxon>
        <taxon>Alicyclobacillaceae</taxon>
        <taxon>Tumebacillus</taxon>
    </lineage>
</organism>
<dbReference type="CDD" id="cd21809">
    <property type="entry name" value="ABC-2_lan_permease-like"/>
    <property type="match status" value="1"/>
</dbReference>
<dbReference type="Pfam" id="PF12730">
    <property type="entry name" value="ABC2_membrane_4"/>
    <property type="match status" value="1"/>
</dbReference>
<keyword evidence="1" id="KW-0472">Membrane</keyword>
<accession>A0A074LRK2</accession>
<dbReference type="AlphaFoldDB" id="A0A074LRK2"/>
<keyword evidence="3" id="KW-1185">Reference proteome</keyword>
<dbReference type="eggNOG" id="COG4200">
    <property type="taxonomic scope" value="Bacteria"/>
</dbReference>
<evidence type="ECO:0000256" key="1">
    <source>
        <dbReference type="SAM" id="Phobius"/>
    </source>
</evidence>
<proteinExistence type="predicted"/>
<feature type="transmembrane region" description="Helical" evidence="1">
    <location>
        <begin position="223"/>
        <end position="244"/>
    </location>
</feature>
<gene>
    <name evidence="2" type="ORF">EL26_15405</name>
</gene>
<name>A0A074LRK2_9BACL</name>
<dbReference type="Proteomes" id="UP000027931">
    <property type="component" value="Unassembled WGS sequence"/>
</dbReference>
<comment type="caution">
    <text evidence="2">The sequence shown here is derived from an EMBL/GenBank/DDBJ whole genome shotgun (WGS) entry which is preliminary data.</text>
</comment>
<protein>
    <recommendedName>
        <fullName evidence="4">ABC transporter permease</fullName>
    </recommendedName>
</protein>
<evidence type="ECO:0000313" key="2">
    <source>
        <dbReference type="EMBL" id="KEO82463.1"/>
    </source>
</evidence>
<feature type="transmembrane region" description="Helical" evidence="1">
    <location>
        <begin position="110"/>
        <end position="131"/>
    </location>
</feature>